<accession>A0A1Y1V2D4</accession>
<keyword evidence="3" id="KW-1185">Reference proteome</keyword>
<organism evidence="2 3">
    <name type="scientific">Piromyces finnis</name>
    <dbReference type="NCBI Taxonomy" id="1754191"/>
    <lineage>
        <taxon>Eukaryota</taxon>
        <taxon>Fungi</taxon>
        <taxon>Fungi incertae sedis</taxon>
        <taxon>Chytridiomycota</taxon>
        <taxon>Chytridiomycota incertae sedis</taxon>
        <taxon>Neocallimastigomycetes</taxon>
        <taxon>Neocallimastigales</taxon>
        <taxon>Neocallimastigaceae</taxon>
        <taxon>Piromyces</taxon>
    </lineage>
</organism>
<feature type="region of interest" description="Disordered" evidence="1">
    <location>
        <begin position="201"/>
        <end position="222"/>
    </location>
</feature>
<gene>
    <name evidence="2" type="ORF">BCR36DRAFT_248702</name>
</gene>
<dbReference type="EMBL" id="MCFH01000042">
    <property type="protein sequence ID" value="ORX45039.1"/>
    <property type="molecule type" value="Genomic_DNA"/>
</dbReference>
<feature type="non-terminal residue" evidence="2">
    <location>
        <position position="1"/>
    </location>
</feature>
<dbReference type="AlphaFoldDB" id="A0A1Y1V2D4"/>
<protein>
    <submittedName>
        <fullName evidence="2">Uncharacterized protein</fullName>
    </submittedName>
</protein>
<name>A0A1Y1V2D4_9FUNG</name>
<feature type="non-terminal residue" evidence="2">
    <location>
        <position position="222"/>
    </location>
</feature>
<evidence type="ECO:0000313" key="2">
    <source>
        <dbReference type="EMBL" id="ORX45039.1"/>
    </source>
</evidence>
<sequence length="222" mass="26147">VAAGSHKETNAIKSKKSVLNKISNWIIEEKKEDENDMSHEIINHNDDDEEYVVKNQVMEGHADRGESAPVVTWDERLESKHEKLDRVIARESAHKEKSGEFEVEKSNTVYGTNVALWGEEEVSNETAYEREEFLESTKIRHKKPDNWDMELDAGKVKKTKKDKMERSGDPRVRQEMVHFGFRHKQEMMNKNKRKLEEAVKIKQTQKKKKLRKMKNKKLMRDD</sequence>
<evidence type="ECO:0000256" key="1">
    <source>
        <dbReference type="SAM" id="MobiDB-lite"/>
    </source>
</evidence>
<reference evidence="2 3" key="1">
    <citation type="submission" date="2016-08" db="EMBL/GenBank/DDBJ databases">
        <title>Genomes of anaerobic fungi encode conserved fungal cellulosomes for biomass hydrolysis.</title>
        <authorList>
            <consortium name="DOE Joint Genome Institute"/>
            <person name="Haitjema C.H."/>
            <person name="Gilmore S.P."/>
            <person name="Henske J.K."/>
            <person name="Solomon K.V."/>
            <person name="De Groot R."/>
            <person name="Kuo A."/>
            <person name="Mondo S.J."/>
            <person name="Salamov A.A."/>
            <person name="Labutti K."/>
            <person name="Zhao Z."/>
            <person name="Chiniquy J."/>
            <person name="Barry K."/>
            <person name="Brewer H.M."/>
            <person name="Purvine S.O."/>
            <person name="Wright A.T."/>
            <person name="Boxma B."/>
            <person name="Van Alen T."/>
            <person name="Hackstein J.H."/>
            <person name="Baker S.E."/>
            <person name="Grigoriev I.V."/>
            <person name="O'Malley M.A."/>
        </authorList>
    </citation>
    <scope>NUCLEOTIDE SEQUENCE [LARGE SCALE GENOMIC DNA]</scope>
    <source>
        <strain evidence="3">finn</strain>
    </source>
</reference>
<evidence type="ECO:0000313" key="3">
    <source>
        <dbReference type="Proteomes" id="UP000193719"/>
    </source>
</evidence>
<comment type="caution">
    <text evidence="2">The sequence shown here is derived from an EMBL/GenBank/DDBJ whole genome shotgun (WGS) entry which is preliminary data.</text>
</comment>
<dbReference type="Proteomes" id="UP000193719">
    <property type="component" value="Unassembled WGS sequence"/>
</dbReference>
<dbReference type="OrthoDB" id="10361447at2759"/>
<proteinExistence type="predicted"/>
<feature type="compositionally biased region" description="Basic residues" evidence="1">
    <location>
        <begin position="203"/>
        <end position="222"/>
    </location>
</feature>
<reference evidence="2 3" key="2">
    <citation type="submission" date="2016-08" db="EMBL/GenBank/DDBJ databases">
        <title>Pervasive Adenine N6-methylation of Active Genes in Fungi.</title>
        <authorList>
            <consortium name="DOE Joint Genome Institute"/>
            <person name="Mondo S.J."/>
            <person name="Dannebaum R.O."/>
            <person name="Kuo R.C."/>
            <person name="Labutti K."/>
            <person name="Haridas S."/>
            <person name="Kuo A."/>
            <person name="Salamov A."/>
            <person name="Ahrendt S.R."/>
            <person name="Lipzen A."/>
            <person name="Sullivan W."/>
            <person name="Andreopoulos W.B."/>
            <person name="Clum A."/>
            <person name="Lindquist E."/>
            <person name="Daum C."/>
            <person name="Ramamoorthy G.K."/>
            <person name="Gryganskyi A."/>
            <person name="Culley D."/>
            <person name="Magnuson J.K."/>
            <person name="James T.Y."/>
            <person name="O'Malley M.A."/>
            <person name="Stajich J.E."/>
            <person name="Spatafora J.W."/>
            <person name="Visel A."/>
            <person name="Grigoriev I.V."/>
        </authorList>
    </citation>
    <scope>NUCLEOTIDE SEQUENCE [LARGE SCALE GENOMIC DNA]</scope>
    <source>
        <strain evidence="3">finn</strain>
    </source>
</reference>